<gene>
    <name evidence="2" type="primary">iolI_3</name>
    <name evidence="2" type="ORF">UC8_32270</name>
</gene>
<dbReference type="Pfam" id="PF01261">
    <property type="entry name" value="AP_endonuc_2"/>
    <property type="match status" value="1"/>
</dbReference>
<dbReference type="InterPro" id="IPR036237">
    <property type="entry name" value="Xyl_isomerase-like_sf"/>
</dbReference>
<keyword evidence="3" id="KW-1185">Reference proteome</keyword>
<dbReference type="InterPro" id="IPR050312">
    <property type="entry name" value="IolE/XylAMocC-like"/>
</dbReference>
<dbReference type="InterPro" id="IPR006311">
    <property type="entry name" value="TAT_signal"/>
</dbReference>
<proteinExistence type="predicted"/>
<protein>
    <submittedName>
        <fullName evidence="2">Inosose isomerase</fullName>
        <ecNumber evidence="2">5.3.99.-</ecNumber>
    </submittedName>
</protein>
<dbReference type="GO" id="GO:0016853">
    <property type="term" value="F:isomerase activity"/>
    <property type="evidence" value="ECO:0007669"/>
    <property type="project" value="UniProtKB-KW"/>
</dbReference>
<evidence type="ECO:0000313" key="2">
    <source>
        <dbReference type="EMBL" id="QEG41208.1"/>
    </source>
</evidence>
<reference evidence="2 3" key="1">
    <citation type="submission" date="2019-08" db="EMBL/GenBank/DDBJ databases">
        <title>Deep-cultivation of Planctomycetes and their phenomic and genomic characterization uncovers novel biology.</title>
        <authorList>
            <person name="Wiegand S."/>
            <person name="Jogler M."/>
            <person name="Boedeker C."/>
            <person name="Pinto D."/>
            <person name="Vollmers J."/>
            <person name="Rivas-Marin E."/>
            <person name="Kohn T."/>
            <person name="Peeters S.H."/>
            <person name="Heuer A."/>
            <person name="Rast P."/>
            <person name="Oberbeckmann S."/>
            <person name="Bunk B."/>
            <person name="Jeske O."/>
            <person name="Meyerdierks A."/>
            <person name="Storesund J.E."/>
            <person name="Kallscheuer N."/>
            <person name="Luecker S."/>
            <person name="Lage O.M."/>
            <person name="Pohl T."/>
            <person name="Merkel B.J."/>
            <person name="Hornburger P."/>
            <person name="Mueller R.-W."/>
            <person name="Bruemmer F."/>
            <person name="Labrenz M."/>
            <person name="Spormann A.M."/>
            <person name="Op den Camp H."/>
            <person name="Overmann J."/>
            <person name="Amann R."/>
            <person name="Jetten M.S.M."/>
            <person name="Mascher T."/>
            <person name="Medema M.H."/>
            <person name="Devos D.P."/>
            <person name="Kaster A.-K."/>
            <person name="Ovreas L."/>
            <person name="Rohde M."/>
            <person name="Galperin M.Y."/>
            <person name="Jogler C."/>
        </authorList>
    </citation>
    <scope>NUCLEOTIDE SEQUENCE [LARGE SCALE GENOMIC DNA]</scope>
    <source>
        <strain evidence="2 3">UC8</strain>
    </source>
</reference>
<accession>A0A5B9QQC5</accession>
<dbReference type="AlphaFoldDB" id="A0A5B9QQC5"/>
<dbReference type="PANTHER" id="PTHR12110">
    <property type="entry name" value="HYDROXYPYRUVATE ISOMERASE"/>
    <property type="match status" value="1"/>
</dbReference>
<feature type="domain" description="Xylose isomerase-like TIM barrel" evidence="1">
    <location>
        <begin position="63"/>
        <end position="311"/>
    </location>
</feature>
<evidence type="ECO:0000259" key="1">
    <source>
        <dbReference type="Pfam" id="PF01261"/>
    </source>
</evidence>
<name>A0A5B9QQC5_9BACT</name>
<dbReference type="EMBL" id="CP042914">
    <property type="protein sequence ID" value="QEG41208.1"/>
    <property type="molecule type" value="Genomic_DNA"/>
</dbReference>
<dbReference type="PROSITE" id="PS51318">
    <property type="entry name" value="TAT"/>
    <property type="match status" value="1"/>
</dbReference>
<dbReference type="EC" id="5.3.99.-" evidence="2"/>
<dbReference type="PANTHER" id="PTHR12110:SF48">
    <property type="entry name" value="BLL3656 PROTEIN"/>
    <property type="match status" value="1"/>
</dbReference>
<sequence length="317" mass="34601">MKRRDFLSASALAGMTAATTTPGRSALAAEAGVTTLGRRGRVRTCLNTSTLRGQKLSVPEQIRITAEAGYDAIEPWMRDLQQYVESGGKLADLRKQLDDSGITVESAIGFAKWIVNDDRQRAEGLETARRDMAMLVEIGGKRIAAPPIGAHGKDGDRPDLPTIAERYRELLEVGAAAGVVPQLELWGFSPTLSRLGELAYVASEAGHPDACVLPDFYHIYKGGSNFAGLSMIEASRMHVFHINDYPADPPRQTISDKDRVYPGDGVCPLKPIIEQLVANGFDGYFSLELFNPQYWQQDAALVAKTGLEKMRRVLPVS</sequence>
<dbReference type="Proteomes" id="UP000325286">
    <property type="component" value="Chromosome"/>
</dbReference>
<dbReference type="KEGG" id="rul:UC8_32270"/>
<dbReference type="Gene3D" id="3.20.20.150">
    <property type="entry name" value="Divalent-metal-dependent TIM barrel enzymes"/>
    <property type="match status" value="1"/>
</dbReference>
<keyword evidence="2" id="KW-0413">Isomerase</keyword>
<evidence type="ECO:0000313" key="3">
    <source>
        <dbReference type="Proteomes" id="UP000325286"/>
    </source>
</evidence>
<dbReference type="InterPro" id="IPR013022">
    <property type="entry name" value="Xyl_isomerase-like_TIM-brl"/>
</dbReference>
<organism evidence="2 3">
    <name type="scientific">Roseimaritima ulvae</name>
    <dbReference type="NCBI Taxonomy" id="980254"/>
    <lineage>
        <taxon>Bacteria</taxon>
        <taxon>Pseudomonadati</taxon>
        <taxon>Planctomycetota</taxon>
        <taxon>Planctomycetia</taxon>
        <taxon>Pirellulales</taxon>
        <taxon>Pirellulaceae</taxon>
        <taxon>Roseimaritima</taxon>
    </lineage>
</organism>
<dbReference type="RefSeq" id="WP_202908855.1">
    <property type="nucleotide sequence ID" value="NZ_CP042914.1"/>
</dbReference>
<dbReference type="SUPFAM" id="SSF51658">
    <property type="entry name" value="Xylose isomerase-like"/>
    <property type="match status" value="1"/>
</dbReference>